<keyword evidence="6" id="KW-1185">Reference proteome</keyword>
<feature type="non-terminal residue" evidence="3">
    <location>
        <position position="1"/>
    </location>
</feature>
<evidence type="ECO:0000313" key="6">
    <source>
        <dbReference type="Proteomes" id="UP000663829"/>
    </source>
</evidence>
<dbReference type="EMBL" id="CAJOBC010009147">
    <property type="protein sequence ID" value="CAF3980433.1"/>
    <property type="molecule type" value="Genomic_DNA"/>
</dbReference>
<dbReference type="Pfam" id="PF24652">
    <property type="entry name" value="CEP76_C"/>
    <property type="match status" value="1"/>
</dbReference>
<dbReference type="PANTHER" id="PTHR20837:SF0">
    <property type="entry name" value="COILED-COIL AND C2 DOMAIN-CONTAINING PROTEIN 2A"/>
    <property type="match status" value="1"/>
</dbReference>
<dbReference type="EMBL" id="CAJNOK010005979">
    <property type="protein sequence ID" value="CAF0989862.1"/>
    <property type="molecule type" value="Genomic_DNA"/>
</dbReference>
<dbReference type="Proteomes" id="UP000677228">
    <property type="component" value="Unassembled WGS sequence"/>
</dbReference>
<evidence type="ECO:0000259" key="1">
    <source>
        <dbReference type="Pfam" id="PF24652"/>
    </source>
</evidence>
<dbReference type="GO" id="GO:1905515">
    <property type="term" value="P:non-motile cilium assembly"/>
    <property type="evidence" value="ECO:0007669"/>
    <property type="project" value="TreeGrafter"/>
</dbReference>
<evidence type="ECO:0000313" key="2">
    <source>
        <dbReference type="EMBL" id="CAF0989862.1"/>
    </source>
</evidence>
<dbReference type="EMBL" id="CAJNOQ010009145">
    <property type="protein sequence ID" value="CAF1216675.1"/>
    <property type="molecule type" value="Genomic_DNA"/>
</dbReference>
<dbReference type="InterPro" id="IPR052434">
    <property type="entry name" value="Tectonic-like_complex_comp"/>
</dbReference>
<dbReference type="GO" id="GO:0035869">
    <property type="term" value="C:ciliary transition zone"/>
    <property type="evidence" value="ECO:0007669"/>
    <property type="project" value="TreeGrafter"/>
</dbReference>
<name>A0A814XE99_9BILA</name>
<gene>
    <name evidence="3" type="ORF">GPM918_LOCUS24486</name>
    <name evidence="2" type="ORF">OVA965_LOCUS14017</name>
    <name evidence="5" type="ORF">SRO942_LOCUS24485</name>
    <name evidence="4" type="ORF">TMI583_LOCUS14023</name>
</gene>
<protein>
    <recommendedName>
        <fullName evidence="1">Centrosomal protein of 76 kDa C-terminal domain-containing protein</fullName>
    </recommendedName>
</protein>
<dbReference type="OrthoDB" id="2162143at2759"/>
<organism evidence="3 6">
    <name type="scientific">Didymodactylos carnosus</name>
    <dbReference type="NCBI Taxonomy" id="1234261"/>
    <lineage>
        <taxon>Eukaryota</taxon>
        <taxon>Metazoa</taxon>
        <taxon>Spiralia</taxon>
        <taxon>Gnathifera</taxon>
        <taxon>Rotifera</taxon>
        <taxon>Eurotatoria</taxon>
        <taxon>Bdelloidea</taxon>
        <taxon>Philodinida</taxon>
        <taxon>Philodinidae</taxon>
        <taxon>Didymodactylos</taxon>
    </lineage>
</organism>
<accession>A0A814XE99</accession>
<dbReference type="Proteomes" id="UP000681722">
    <property type="component" value="Unassembled WGS sequence"/>
</dbReference>
<sequence>IWANIQVTDTPARMDFDLTQRKNWRPFFDNSFPKPATFDTIQPTDLHYEATRSEDVDFIQKTIQETLRNKIIEWREPHVTRWHWLCQKKLQELIKRKELFIVRNTMQEVDQELTEFQNTHNISGFPLQMPYTSIQAILDAVQSTKIFEHPTNEIEFCLAVHIHAYPNNILAVWIYIANLTRKIT</sequence>
<feature type="domain" description="Centrosomal protein of 76 kDa C-terminal" evidence="1">
    <location>
        <begin position="57"/>
        <end position="178"/>
    </location>
</feature>
<dbReference type="PANTHER" id="PTHR20837">
    <property type="entry name" value="CENTROSOMAL PROTEIN-RELATED"/>
    <property type="match status" value="1"/>
</dbReference>
<proteinExistence type="predicted"/>
<dbReference type="Proteomes" id="UP000682733">
    <property type="component" value="Unassembled WGS sequence"/>
</dbReference>
<dbReference type="GO" id="GO:1904491">
    <property type="term" value="P:protein localization to ciliary transition zone"/>
    <property type="evidence" value="ECO:0007669"/>
    <property type="project" value="TreeGrafter"/>
</dbReference>
<dbReference type="AlphaFoldDB" id="A0A814XE99"/>
<reference evidence="3" key="1">
    <citation type="submission" date="2021-02" db="EMBL/GenBank/DDBJ databases">
        <authorList>
            <person name="Nowell W R."/>
        </authorList>
    </citation>
    <scope>NUCLEOTIDE SEQUENCE</scope>
</reference>
<evidence type="ECO:0000313" key="3">
    <source>
        <dbReference type="EMBL" id="CAF1216675.1"/>
    </source>
</evidence>
<dbReference type="InterPro" id="IPR056288">
    <property type="entry name" value="CEP76_C"/>
</dbReference>
<evidence type="ECO:0000313" key="4">
    <source>
        <dbReference type="EMBL" id="CAF3760038.1"/>
    </source>
</evidence>
<dbReference type="EMBL" id="CAJOBA010005988">
    <property type="protein sequence ID" value="CAF3760038.1"/>
    <property type="molecule type" value="Genomic_DNA"/>
</dbReference>
<comment type="caution">
    <text evidence="3">The sequence shown here is derived from an EMBL/GenBank/DDBJ whole genome shotgun (WGS) entry which is preliminary data.</text>
</comment>
<evidence type="ECO:0000313" key="5">
    <source>
        <dbReference type="EMBL" id="CAF3980433.1"/>
    </source>
</evidence>
<dbReference type="Proteomes" id="UP000663829">
    <property type="component" value="Unassembled WGS sequence"/>
</dbReference>